<name>A0A6J4UVG4_9BACT</name>
<feature type="compositionally biased region" description="Basic and acidic residues" evidence="1">
    <location>
        <begin position="144"/>
        <end position="156"/>
    </location>
</feature>
<evidence type="ECO:0000256" key="1">
    <source>
        <dbReference type="SAM" id="MobiDB-lite"/>
    </source>
</evidence>
<feature type="compositionally biased region" description="Basic and acidic residues" evidence="1">
    <location>
        <begin position="11"/>
        <end position="35"/>
    </location>
</feature>
<feature type="compositionally biased region" description="Gly residues" evidence="1">
    <location>
        <begin position="78"/>
        <end position="87"/>
    </location>
</feature>
<feature type="region of interest" description="Disordered" evidence="1">
    <location>
        <begin position="1"/>
        <end position="156"/>
    </location>
</feature>
<dbReference type="EMBL" id="CADCWF010000160">
    <property type="protein sequence ID" value="CAA9561056.1"/>
    <property type="molecule type" value="Genomic_DNA"/>
</dbReference>
<reference evidence="2" key="1">
    <citation type="submission" date="2020-02" db="EMBL/GenBank/DDBJ databases">
        <authorList>
            <person name="Meier V. D."/>
        </authorList>
    </citation>
    <scope>NUCLEOTIDE SEQUENCE</scope>
    <source>
        <strain evidence="2">AVDCRST_MAG59</strain>
    </source>
</reference>
<dbReference type="AlphaFoldDB" id="A0A6J4UVG4"/>
<feature type="compositionally biased region" description="Low complexity" evidence="1">
    <location>
        <begin position="88"/>
        <end position="100"/>
    </location>
</feature>
<gene>
    <name evidence="2" type="ORF">AVDCRST_MAG59-2594</name>
</gene>
<organism evidence="2">
    <name type="scientific">uncultured Thermomicrobiales bacterium</name>
    <dbReference type="NCBI Taxonomy" id="1645740"/>
    <lineage>
        <taxon>Bacteria</taxon>
        <taxon>Pseudomonadati</taxon>
        <taxon>Thermomicrobiota</taxon>
        <taxon>Thermomicrobia</taxon>
        <taxon>Thermomicrobiales</taxon>
        <taxon>environmental samples</taxon>
    </lineage>
</organism>
<accession>A0A6J4UVG4</accession>
<feature type="non-terminal residue" evidence="2">
    <location>
        <position position="1"/>
    </location>
</feature>
<feature type="compositionally biased region" description="Basic residues" evidence="1">
    <location>
        <begin position="65"/>
        <end position="77"/>
    </location>
</feature>
<proteinExistence type="predicted"/>
<protein>
    <submittedName>
        <fullName evidence="2">Uncharacterized protein</fullName>
    </submittedName>
</protein>
<evidence type="ECO:0000313" key="2">
    <source>
        <dbReference type="EMBL" id="CAA9561056.1"/>
    </source>
</evidence>
<sequence>VEPQGAAGDDPDARAADRVLRHRGRELPHRRDGRALRAAQAPPGDREAAGDPDGGAPDRHGLRGLGRRGRPRGRRNGGRGARGGGAAGAALPAALQPLAQPHRDALAARPPRGRPLRAGREHASAARRRQGVLRALQPTPPADPLRHRLQCRESRL</sequence>
<feature type="non-terminal residue" evidence="2">
    <location>
        <position position="156"/>
    </location>
</feature>